<comment type="caution">
    <text evidence="6">The sequence shown here is derived from an EMBL/GenBank/DDBJ whole genome shotgun (WGS) entry which is preliminary data.</text>
</comment>
<dbReference type="EMBL" id="CARXXK010000005">
    <property type="protein sequence ID" value="CAI6369339.1"/>
    <property type="molecule type" value="Genomic_DNA"/>
</dbReference>
<dbReference type="Gene3D" id="2.60.40.1180">
    <property type="entry name" value="Golgi alpha-mannosidase II"/>
    <property type="match status" value="1"/>
</dbReference>
<evidence type="ECO:0000313" key="6">
    <source>
        <dbReference type="EMBL" id="CAI6369339.1"/>
    </source>
</evidence>
<protein>
    <recommendedName>
        <fullName evidence="8">Family 31 glucosidase KIAA1161</fullName>
    </recommendedName>
</protein>
<proteinExistence type="inferred from homology"/>
<reference evidence="6 7" key="1">
    <citation type="submission" date="2023-01" db="EMBL/GenBank/DDBJ databases">
        <authorList>
            <person name="Whitehead M."/>
        </authorList>
    </citation>
    <scope>NUCLEOTIDE SEQUENCE [LARGE SCALE GENOMIC DNA]</scope>
</reference>
<evidence type="ECO:0000313" key="7">
    <source>
        <dbReference type="Proteomes" id="UP001160148"/>
    </source>
</evidence>
<dbReference type="InterPro" id="IPR013780">
    <property type="entry name" value="Glyco_hydro_b"/>
</dbReference>
<evidence type="ECO:0000259" key="4">
    <source>
        <dbReference type="Pfam" id="PF01055"/>
    </source>
</evidence>
<dbReference type="InterPro" id="IPR000322">
    <property type="entry name" value="Glyco_hydro_31_TIM"/>
</dbReference>
<dbReference type="SUPFAM" id="SSF51445">
    <property type="entry name" value="(Trans)glycosidases"/>
    <property type="match status" value="2"/>
</dbReference>
<organism evidence="6 7">
    <name type="scientific">Macrosiphum euphorbiae</name>
    <name type="common">potato aphid</name>
    <dbReference type="NCBI Taxonomy" id="13131"/>
    <lineage>
        <taxon>Eukaryota</taxon>
        <taxon>Metazoa</taxon>
        <taxon>Ecdysozoa</taxon>
        <taxon>Arthropoda</taxon>
        <taxon>Hexapoda</taxon>
        <taxon>Insecta</taxon>
        <taxon>Pterygota</taxon>
        <taxon>Neoptera</taxon>
        <taxon>Paraneoptera</taxon>
        <taxon>Hemiptera</taxon>
        <taxon>Sternorrhyncha</taxon>
        <taxon>Aphidomorpha</taxon>
        <taxon>Aphidoidea</taxon>
        <taxon>Aphididae</taxon>
        <taxon>Macrosiphini</taxon>
        <taxon>Macrosiphum</taxon>
    </lineage>
</organism>
<evidence type="ECO:0008006" key="8">
    <source>
        <dbReference type="Google" id="ProtNLM"/>
    </source>
</evidence>
<feature type="domain" description="Glycoside hydrolase family 31 TIM barrel" evidence="4">
    <location>
        <begin position="1108"/>
        <end position="1185"/>
    </location>
</feature>
<dbReference type="InterPro" id="IPR050985">
    <property type="entry name" value="Alpha-glycosidase_related"/>
</dbReference>
<feature type="domain" description="Glycoside hydrolase family 31 TIM barrel" evidence="4">
    <location>
        <begin position="251"/>
        <end position="399"/>
    </location>
</feature>
<feature type="domain" description="Glycoside hydrolase family 31 TIM barrel" evidence="4">
    <location>
        <begin position="893"/>
        <end position="1041"/>
    </location>
</feature>
<dbReference type="InterPro" id="IPR048395">
    <property type="entry name" value="Glyco_hydro_31_C"/>
</dbReference>
<sequence>MQRLSPCIVRRCTLTREMAKVLGFCVIALTLAPVSLASDNIVLYSEDEKQLQVEYGKNTTSKNLKLSFYEDCIDKDLYVCTPKTKSNADYLPYFSESEKQECKHFEQIAQSMNDVLQFCVDMESSYWFGGAETGLQEWPLNKLNWTDRSYVTKEVDHQAILESYFFNSDGFYIHIHDSVALFVDINGPRPGYMCFTAKVVAPYRKVRNVMQFRVCKFSDPRKAHENAIKDFLGSPQSIPDPYVVKHPIWSTWARYKNDVNTSVILNYAREIVDSGFQRGTFEIDDNWENCYGSAEFNTTRFEDIKGMINKLKSYGFKTSLWTHPFVNNECPIHETAKKKGYFVNSTSGTVNSTWWNGNASYIDFTNPEAAAWWSNSLRDLIAKSGIDTFKFDAGEASWSPQLPEFYDEDLTYYPDNIVTAYLKTIKAFGNGIEYRTSRRSQELGCFLRMYDRESRWDFQLGLPSLVTSLIQLNMIGYPFVLPDMIGGNGYFDLPPSKEMYIRWMQAAVFMPVVQFSYTPWDFDAQTLELCRYFMDLRNNYTDTIVDLMKHTVTHGSPVNPPVWWIDPTDSDAHAIDDQFMLGEQILVAPVLVEGATTRNIYLPTGLWRDENHPGNSLLYGRTWLIDYPASLEVLPWFTRVSPDDQPEPSSSVCHMSSATYIIALGFCVIALTLAPVSLASDNIVLYSEDEKQLKVEYGKSTTSKNLKLSFYEDCIDKDPSVCTPKTKGNADYLPYFSESEKQECKHFEQIAQSMNDVLQFCVDIEGSYWFGGAETGLQEWPLNKLNWTDRSYVTKEVDHQAIVESYFFNSDGFYIHINDSVALFVDINGPRPGYMCFTAKVVAPYRKVRNVMQFRVCKFSDPRKAHENAIKDFLGSPKSIPDPYVVKHPIWSTWARYKNDVNTSVILNYAREIVDNGFQRGTFEIDGNWENCYGSAEFNTTRFEDIKGMINKLKSYGFKTSLWMHPFINNECPIHETAKNKGYFVNSTSGTVNSTWWNGNASFIDFTNPEAAEWWSNSLRDLIAKSGIDTFKFDAGEASWSPQLPEFYDKDLTYYPDNIVTAYLKTIKAFGNGIEYRTSRRSQELGCLVRMYGRESRWDFQLGLPSLVTSLIQLNMIGYPFVLPDMIGGNGYFDLPPSKEMYIRWMQAAVFMPVVQFSYPPWDFDAQTLELCRYFMDLRNNYTDTIVDLMKHTVAHGSPVNPPVWWIDPTDSKAHAIDDRKEMHFTFC</sequence>
<evidence type="ECO:0000256" key="3">
    <source>
        <dbReference type="ARBA" id="ARBA00023295"/>
    </source>
</evidence>
<dbReference type="Pfam" id="PF01055">
    <property type="entry name" value="Glyco_hydro_31_2nd"/>
    <property type="match status" value="4"/>
</dbReference>
<dbReference type="Gene3D" id="3.20.20.80">
    <property type="entry name" value="Glycosidases"/>
    <property type="match status" value="2"/>
</dbReference>
<accession>A0AAV0XNW5</accession>
<name>A0AAV0XNW5_9HEMI</name>
<feature type="domain" description="Glycoside hydrolase family 31 TIM barrel" evidence="4">
    <location>
        <begin position="465"/>
        <end position="543"/>
    </location>
</feature>
<dbReference type="Pfam" id="PF21365">
    <property type="entry name" value="Glyco_hydro_31_3rd"/>
    <property type="match status" value="1"/>
</dbReference>
<evidence type="ECO:0000256" key="2">
    <source>
        <dbReference type="ARBA" id="ARBA00022801"/>
    </source>
</evidence>
<dbReference type="GO" id="GO:0004553">
    <property type="term" value="F:hydrolase activity, hydrolyzing O-glycosyl compounds"/>
    <property type="evidence" value="ECO:0007669"/>
    <property type="project" value="InterPro"/>
</dbReference>
<dbReference type="CDD" id="cd06592">
    <property type="entry name" value="GH31_NET37"/>
    <property type="match status" value="2"/>
</dbReference>
<dbReference type="InterPro" id="IPR017853">
    <property type="entry name" value="GH"/>
</dbReference>
<dbReference type="GO" id="GO:0005975">
    <property type="term" value="P:carbohydrate metabolic process"/>
    <property type="evidence" value="ECO:0007669"/>
    <property type="project" value="InterPro"/>
</dbReference>
<evidence type="ECO:0000259" key="5">
    <source>
        <dbReference type="Pfam" id="PF21365"/>
    </source>
</evidence>
<comment type="similarity">
    <text evidence="1">Belongs to the glycosyl hydrolase 31 family.</text>
</comment>
<gene>
    <name evidence="6" type="ORF">MEUPH1_LOCUS23588</name>
</gene>
<keyword evidence="3" id="KW-0326">Glycosidase</keyword>
<dbReference type="PANTHER" id="PTHR43053">
    <property type="entry name" value="GLYCOSIDASE FAMILY 31"/>
    <property type="match status" value="1"/>
</dbReference>
<evidence type="ECO:0000256" key="1">
    <source>
        <dbReference type="ARBA" id="ARBA00007806"/>
    </source>
</evidence>
<keyword evidence="7" id="KW-1185">Reference proteome</keyword>
<dbReference type="AlphaFoldDB" id="A0AAV0XNW5"/>
<feature type="domain" description="Glycosyl hydrolase family 31 C-terminal" evidence="5">
    <location>
        <begin position="555"/>
        <end position="639"/>
    </location>
</feature>
<dbReference type="Proteomes" id="UP001160148">
    <property type="component" value="Unassembled WGS sequence"/>
</dbReference>
<dbReference type="PANTHER" id="PTHR43053:SF4">
    <property type="entry name" value="MYOGENESIS-REGULATING GLYCOSIDASE"/>
    <property type="match status" value="1"/>
</dbReference>
<dbReference type="SUPFAM" id="SSF51011">
    <property type="entry name" value="Glycosyl hydrolase domain"/>
    <property type="match status" value="1"/>
</dbReference>
<keyword evidence="2" id="KW-0378">Hydrolase</keyword>